<feature type="compositionally biased region" description="Low complexity" evidence="1">
    <location>
        <begin position="56"/>
        <end position="66"/>
    </location>
</feature>
<reference evidence="3" key="1">
    <citation type="journal article" date="2014" name="Proc. Natl. Acad. Sci. U.S.A.">
        <title>Extensive sampling of basidiomycete genomes demonstrates inadequacy of the white-rot/brown-rot paradigm for wood decay fungi.</title>
        <authorList>
            <person name="Riley R."/>
            <person name="Salamov A.A."/>
            <person name="Brown D.W."/>
            <person name="Nagy L.G."/>
            <person name="Floudas D."/>
            <person name="Held B.W."/>
            <person name="Levasseur A."/>
            <person name="Lombard V."/>
            <person name="Morin E."/>
            <person name="Otillar R."/>
            <person name="Lindquist E.A."/>
            <person name="Sun H."/>
            <person name="LaButti K.M."/>
            <person name="Schmutz J."/>
            <person name="Jabbour D."/>
            <person name="Luo H."/>
            <person name="Baker S.E."/>
            <person name="Pisabarro A.G."/>
            <person name="Walton J.D."/>
            <person name="Blanchette R.A."/>
            <person name="Henrissat B."/>
            <person name="Martin F."/>
            <person name="Cullen D."/>
            <person name="Hibbett D.S."/>
            <person name="Grigoriev I.V."/>
        </authorList>
    </citation>
    <scope>NUCLEOTIDE SEQUENCE [LARGE SCALE GENOMIC DNA]</scope>
    <source>
        <strain evidence="3">CBS 339.88</strain>
    </source>
</reference>
<accession>A0A067TE09</accession>
<keyword evidence="3" id="KW-1185">Reference proteome</keyword>
<dbReference type="STRING" id="685588.A0A067TE09"/>
<dbReference type="Proteomes" id="UP000027222">
    <property type="component" value="Unassembled WGS sequence"/>
</dbReference>
<name>A0A067TE09_GALM3</name>
<evidence type="ECO:0000256" key="1">
    <source>
        <dbReference type="SAM" id="MobiDB-lite"/>
    </source>
</evidence>
<feature type="non-terminal residue" evidence="2">
    <location>
        <position position="284"/>
    </location>
</feature>
<gene>
    <name evidence="2" type="ORF">GALMADRAFT_263667</name>
</gene>
<dbReference type="AlphaFoldDB" id="A0A067TE09"/>
<protein>
    <submittedName>
        <fullName evidence="2">Uncharacterized protein</fullName>
    </submittedName>
</protein>
<feature type="region of interest" description="Disordered" evidence="1">
    <location>
        <begin position="1"/>
        <end position="181"/>
    </location>
</feature>
<dbReference type="HOGENOM" id="CLU_981951_0_0_1"/>
<sequence>MASLSSTDQDRQRRPARLARHNSSFLGTIKTIVTAPLTWFANQDDDATPGKRRRSSPPASAALSSPPDDDRHSKRMRLQSPPRPHLDPPPKALRRSSVVPRASSAVLPSTRATFSPRRNPIPRTMSIDPPRRDPSFNFGTEGDSDMLVDKDPSLPPSPRPSFRLRTSLTPQPQQQPARYISEPPPLNALISNPTFLHAPAAPLELPSAPTLGSLVESVRGVSPLSVTLPSLLTSFLQTRSPSRQHHSSLLFSSNANTVTNENKDGESLARKIFSRSLTSPAPAE</sequence>
<dbReference type="OrthoDB" id="3230904at2759"/>
<dbReference type="EMBL" id="KL142370">
    <property type="protein sequence ID" value="KDR81386.1"/>
    <property type="molecule type" value="Genomic_DNA"/>
</dbReference>
<evidence type="ECO:0000313" key="2">
    <source>
        <dbReference type="EMBL" id="KDR81386.1"/>
    </source>
</evidence>
<evidence type="ECO:0000313" key="3">
    <source>
        <dbReference type="Proteomes" id="UP000027222"/>
    </source>
</evidence>
<feature type="compositionally biased region" description="Low complexity" evidence="1">
    <location>
        <begin position="95"/>
        <end position="109"/>
    </location>
</feature>
<organism evidence="2 3">
    <name type="scientific">Galerina marginata (strain CBS 339.88)</name>
    <dbReference type="NCBI Taxonomy" id="685588"/>
    <lineage>
        <taxon>Eukaryota</taxon>
        <taxon>Fungi</taxon>
        <taxon>Dikarya</taxon>
        <taxon>Basidiomycota</taxon>
        <taxon>Agaricomycotina</taxon>
        <taxon>Agaricomycetes</taxon>
        <taxon>Agaricomycetidae</taxon>
        <taxon>Agaricales</taxon>
        <taxon>Agaricineae</taxon>
        <taxon>Strophariaceae</taxon>
        <taxon>Galerina</taxon>
    </lineage>
</organism>
<proteinExistence type="predicted"/>
<feature type="compositionally biased region" description="Pro residues" evidence="1">
    <location>
        <begin position="81"/>
        <end position="91"/>
    </location>
</feature>